<accession>A0A1Y1RQH6</accession>
<gene>
    <name evidence="2" type="ORF">A7979_03305</name>
</gene>
<dbReference type="SUPFAM" id="SSF47413">
    <property type="entry name" value="lambda repressor-like DNA-binding domains"/>
    <property type="match status" value="1"/>
</dbReference>
<comment type="caution">
    <text evidence="2">The sequence shown here is derived from an EMBL/GenBank/DDBJ whole genome shotgun (WGS) entry which is preliminary data.</text>
</comment>
<evidence type="ECO:0000259" key="1">
    <source>
        <dbReference type="PROSITE" id="PS50943"/>
    </source>
</evidence>
<sequence>MGYIPLPVRRAQRTMGENLTTQRKLLGLTAQMVAERAGTTVVTLRKIESGQPVRSDILLTVLKVLGMLDGVVTATDPYLTDVGKLRANEKLPKVVRQRNEP</sequence>
<dbReference type="PROSITE" id="PS50943">
    <property type="entry name" value="HTH_CROC1"/>
    <property type="match status" value="1"/>
</dbReference>
<dbReference type="CDD" id="cd00093">
    <property type="entry name" value="HTH_XRE"/>
    <property type="match status" value="1"/>
</dbReference>
<dbReference type="RefSeq" id="WP_083091925.1">
    <property type="nucleotide sequence ID" value="NZ_LXWF01000033.1"/>
</dbReference>
<dbReference type="Pfam" id="PF01381">
    <property type="entry name" value="HTH_3"/>
    <property type="match status" value="1"/>
</dbReference>
<dbReference type="Proteomes" id="UP000192359">
    <property type="component" value="Unassembled WGS sequence"/>
</dbReference>
<dbReference type="AlphaFoldDB" id="A0A1Y1RQH6"/>
<keyword evidence="3" id="KW-1185">Reference proteome</keyword>
<organism evidence="2 3">
    <name type="scientific">Rothia nasimurium</name>
    <dbReference type="NCBI Taxonomy" id="85336"/>
    <lineage>
        <taxon>Bacteria</taxon>
        <taxon>Bacillati</taxon>
        <taxon>Actinomycetota</taxon>
        <taxon>Actinomycetes</taxon>
        <taxon>Micrococcales</taxon>
        <taxon>Micrococcaceae</taxon>
        <taxon>Rothia</taxon>
    </lineage>
</organism>
<name>A0A1Y1RQH6_9MICC</name>
<dbReference type="InterPro" id="IPR001387">
    <property type="entry name" value="Cro/C1-type_HTH"/>
</dbReference>
<evidence type="ECO:0000313" key="3">
    <source>
        <dbReference type="Proteomes" id="UP000192359"/>
    </source>
</evidence>
<reference evidence="2 3" key="1">
    <citation type="submission" date="2016-05" db="EMBL/GenBank/DDBJ databases">
        <title>Draft genome sequence of a porcine commensal Rothia nasimurium.</title>
        <authorList>
            <person name="Gaiser R.A."/>
            <person name="Van Baarlen P."/>
            <person name="Wells J.M."/>
        </authorList>
    </citation>
    <scope>NUCLEOTIDE SEQUENCE [LARGE SCALE GENOMIC DNA]</scope>
    <source>
        <strain evidence="2 3">PT-32</strain>
    </source>
</reference>
<dbReference type="EMBL" id="LXWF01000033">
    <property type="protein sequence ID" value="ORC17438.1"/>
    <property type="molecule type" value="Genomic_DNA"/>
</dbReference>
<dbReference type="InterPro" id="IPR010982">
    <property type="entry name" value="Lambda_DNA-bd_dom_sf"/>
</dbReference>
<proteinExistence type="predicted"/>
<evidence type="ECO:0000313" key="2">
    <source>
        <dbReference type="EMBL" id="ORC17438.1"/>
    </source>
</evidence>
<dbReference type="SMART" id="SM00530">
    <property type="entry name" value="HTH_XRE"/>
    <property type="match status" value="1"/>
</dbReference>
<protein>
    <submittedName>
        <fullName evidence="2">Transcriptional regulator</fullName>
    </submittedName>
</protein>
<dbReference type="GO" id="GO:0003677">
    <property type="term" value="F:DNA binding"/>
    <property type="evidence" value="ECO:0007669"/>
    <property type="project" value="InterPro"/>
</dbReference>
<feature type="domain" description="HTH cro/C1-type" evidence="1">
    <location>
        <begin position="19"/>
        <end position="71"/>
    </location>
</feature>
<dbReference type="Gene3D" id="1.10.260.40">
    <property type="entry name" value="lambda repressor-like DNA-binding domains"/>
    <property type="match status" value="1"/>
</dbReference>
<dbReference type="OrthoDB" id="6637137at2"/>